<dbReference type="EnsemblPlants" id="AET2Gv20974700.23">
    <property type="protein sequence ID" value="AET2Gv20974700.23"/>
    <property type="gene ID" value="AET2Gv20974700"/>
</dbReference>
<evidence type="ECO:0000313" key="1">
    <source>
        <dbReference type="EnsemblPlants" id="AET2Gv20974700.23"/>
    </source>
</evidence>
<name>A0A453CVJ5_AEGTS</name>
<reference evidence="2" key="2">
    <citation type="journal article" date="2017" name="Nat. Plants">
        <title>The Aegilops tauschii genome reveals multiple impacts of transposons.</title>
        <authorList>
            <person name="Zhao G."/>
            <person name="Zou C."/>
            <person name="Li K."/>
            <person name="Wang K."/>
            <person name="Li T."/>
            <person name="Gao L."/>
            <person name="Zhang X."/>
            <person name="Wang H."/>
            <person name="Yang Z."/>
            <person name="Liu X."/>
            <person name="Jiang W."/>
            <person name="Mao L."/>
            <person name="Kong X."/>
            <person name="Jiao Y."/>
            <person name="Jia J."/>
        </authorList>
    </citation>
    <scope>NUCLEOTIDE SEQUENCE [LARGE SCALE GENOMIC DNA]</scope>
    <source>
        <strain evidence="2">cv. AL8/78</strain>
    </source>
</reference>
<organism evidence="1 2">
    <name type="scientific">Aegilops tauschii subsp. strangulata</name>
    <name type="common">Goatgrass</name>
    <dbReference type="NCBI Taxonomy" id="200361"/>
    <lineage>
        <taxon>Eukaryota</taxon>
        <taxon>Viridiplantae</taxon>
        <taxon>Streptophyta</taxon>
        <taxon>Embryophyta</taxon>
        <taxon>Tracheophyta</taxon>
        <taxon>Spermatophyta</taxon>
        <taxon>Magnoliopsida</taxon>
        <taxon>Liliopsida</taxon>
        <taxon>Poales</taxon>
        <taxon>Poaceae</taxon>
        <taxon>BOP clade</taxon>
        <taxon>Pooideae</taxon>
        <taxon>Triticodae</taxon>
        <taxon>Triticeae</taxon>
        <taxon>Triticinae</taxon>
        <taxon>Aegilops</taxon>
    </lineage>
</organism>
<evidence type="ECO:0000313" key="2">
    <source>
        <dbReference type="Proteomes" id="UP000015105"/>
    </source>
</evidence>
<keyword evidence="2" id="KW-1185">Reference proteome</keyword>
<dbReference type="Proteomes" id="UP000015105">
    <property type="component" value="Chromosome 2D"/>
</dbReference>
<proteinExistence type="predicted"/>
<reference evidence="2" key="1">
    <citation type="journal article" date="2014" name="Science">
        <title>Ancient hybridizations among the ancestral genomes of bread wheat.</title>
        <authorList>
            <consortium name="International Wheat Genome Sequencing Consortium,"/>
            <person name="Marcussen T."/>
            <person name="Sandve S.R."/>
            <person name="Heier L."/>
            <person name="Spannagl M."/>
            <person name="Pfeifer M."/>
            <person name="Jakobsen K.S."/>
            <person name="Wulff B.B."/>
            <person name="Steuernagel B."/>
            <person name="Mayer K.F."/>
            <person name="Olsen O.A."/>
        </authorList>
    </citation>
    <scope>NUCLEOTIDE SEQUENCE [LARGE SCALE GENOMIC DNA]</scope>
    <source>
        <strain evidence="2">cv. AL8/78</strain>
    </source>
</reference>
<sequence>MPTMHRSPSVSHKNSICIPLLPFPHISLLIEHYILASAHYCFLLLNQCPLSLRNLESSCVVPYFHLSLNFQLSGIWSLSSAVFNLEAECCPSGSSE</sequence>
<dbReference type="AlphaFoldDB" id="A0A453CVJ5"/>
<protein>
    <submittedName>
        <fullName evidence="1">Uncharacterized protein</fullName>
    </submittedName>
</protein>
<reference evidence="1" key="3">
    <citation type="journal article" date="2017" name="Nature">
        <title>Genome sequence of the progenitor of the wheat D genome Aegilops tauschii.</title>
        <authorList>
            <person name="Luo M.C."/>
            <person name="Gu Y.Q."/>
            <person name="Puiu D."/>
            <person name="Wang H."/>
            <person name="Twardziok S.O."/>
            <person name="Deal K.R."/>
            <person name="Huo N."/>
            <person name="Zhu T."/>
            <person name="Wang L."/>
            <person name="Wang Y."/>
            <person name="McGuire P.E."/>
            <person name="Liu S."/>
            <person name="Long H."/>
            <person name="Ramasamy R.K."/>
            <person name="Rodriguez J.C."/>
            <person name="Van S.L."/>
            <person name="Yuan L."/>
            <person name="Wang Z."/>
            <person name="Xia Z."/>
            <person name="Xiao L."/>
            <person name="Anderson O.D."/>
            <person name="Ouyang S."/>
            <person name="Liang Y."/>
            <person name="Zimin A.V."/>
            <person name="Pertea G."/>
            <person name="Qi P."/>
            <person name="Bennetzen J.L."/>
            <person name="Dai X."/>
            <person name="Dawson M.W."/>
            <person name="Muller H.G."/>
            <person name="Kugler K."/>
            <person name="Rivarola-Duarte L."/>
            <person name="Spannagl M."/>
            <person name="Mayer K.F.X."/>
            <person name="Lu F.H."/>
            <person name="Bevan M.W."/>
            <person name="Leroy P."/>
            <person name="Li P."/>
            <person name="You F.M."/>
            <person name="Sun Q."/>
            <person name="Liu Z."/>
            <person name="Lyons E."/>
            <person name="Wicker T."/>
            <person name="Salzberg S.L."/>
            <person name="Devos K.M."/>
            <person name="Dvorak J."/>
        </authorList>
    </citation>
    <scope>NUCLEOTIDE SEQUENCE [LARGE SCALE GENOMIC DNA]</scope>
    <source>
        <strain evidence="1">cv. AL8/78</strain>
    </source>
</reference>
<reference evidence="1" key="5">
    <citation type="journal article" date="2021" name="G3 (Bethesda)">
        <title>Aegilops tauschii genome assembly Aet v5.0 features greater sequence contiguity and improved annotation.</title>
        <authorList>
            <person name="Wang L."/>
            <person name="Zhu T."/>
            <person name="Rodriguez J.C."/>
            <person name="Deal K.R."/>
            <person name="Dubcovsky J."/>
            <person name="McGuire P.E."/>
            <person name="Lux T."/>
            <person name="Spannagl M."/>
            <person name="Mayer K.F.X."/>
            <person name="Baldrich P."/>
            <person name="Meyers B.C."/>
            <person name="Huo N."/>
            <person name="Gu Y.Q."/>
            <person name="Zhou H."/>
            <person name="Devos K.M."/>
            <person name="Bennetzen J.L."/>
            <person name="Unver T."/>
            <person name="Budak H."/>
            <person name="Gulick P.J."/>
            <person name="Galiba G."/>
            <person name="Kalapos B."/>
            <person name="Nelson D.R."/>
            <person name="Li P."/>
            <person name="You F.M."/>
            <person name="Luo M.C."/>
            <person name="Dvorak J."/>
        </authorList>
    </citation>
    <scope>NUCLEOTIDE SEQUENCE [LARGE SCALE GENOMIC DNA]</scope>
    <source>
        <strain evidence="1">cv. AL8/78</strain>
    </source>
</reference>
<accession>A0A453CVJ5</accession>
<dbReference type="Gramene" id="AET2Gv20974700.23">
    <property type="protein sequence ID" value="AET2Gv20974700.23"/>
    <property type="gene ID" value="AET2Gv20974700"/>
</dbReference>
<reference evidence="1" key="4">
    <citation type="submission" date="2019-03" db="UniProtKB">
        <authorList>
            <consortium name="EnsemblPlants"/>
        </authorList>
    </citation>
    <scope>IDENTIFICATION</scope>
</reference>